<dbReference type="SUPFAM" id="SSF48726">
    <property type="entry name" value="Immunoglobulin"/>
    <property type="match status" value="2"/>
</dbReference>
<dbReference type="Proteomes" id="UP001488838">
    <property type="component" value="Unassembled WGS sequence"/>
</dbReference>
<dbReference type="PANTHER" id="PTHR23266">
    <property type="entry name" value="IMMUNOGLOBULIN HEAVY CHAIN"/>
    <property type="match status" value="1"/>
</dbReference>
<dbReference type="InterPro" id="IPR013783">
    <property type="entry name" value="Ig-like_fold"/>
</dbReference>
<feature type="non-terminal residue" evidence="1">
    <location>
        <position position="142"/>
    </location>
</feature>
<keyword evidence="2" id="KW-1185">Reference proteome</keyword>
<evidence type="ECO:0000313" key="2">
    <source>
        <dbReference type="Proteomes" id="UP001488838"/>
    </source>
</evidence>
<feature type="non-terminal residue" evidence="1">
    <location>
        <position position="1"/>
    </location>
</feature>
<dbReference type="InterPro" id="IPR036179">
    <property type="entry name" value="Ig-like_dom_sf"/>
</dbReference>
<dbReference type="InterPro" id="IPR050199">
    <property type="entry name" value="IgHV"/>
</dbReference>
<dbReference type="EMBL" id="JBBHLL010000523">
    <property type="protein sequence ID" value="KAK7801080.1"/>
    <property type="molecule type" value="Genomic_DNA"/>
</dbReference>
<dbReference type="AlphaFoldDB" id="A0AAW0HHU3"/>
<name>A0AAW0HHU3_MYOGA</name>
<comment type="caution">
    <text evidence="1">The sequence shown here is derived from an EMBL/GenBank/DDBJ whole genome shotgun (WGS) entry which is preliminary data.</text>
</comment>
<accession>A0AAW0HHU3</accession>
<reference evidence="1 2" key="1">
    <citation type="journal article" date="2023" name="bioRxiv">
        <title>Conserved and derived expression patterns and positive selection on dental genes reveal complex evolutionary context of ever-growing rodent molars.</title>
        <authorList>
            <person name="Calamari Z.T."/>
            <person name="Song A."/>
            <person name="Cohen E."/>
            <person name="Akter M."/>
            <person name="Roy R.D."/>
            <person name="Hallikas O."/>
            <person name="Christensen M.M."/>
            <person name="Li P."/>
            <person name="Marangoni P."/>
            <person name="Jernvall J."/>
            <person name="Klein O.D."/>
        </authorList>
    </citation>
    <scope>NUCLEOTIDE SEQUENCE [LARGE SCALE GENOMIC DNA]</scope>
    <source>
        <strain evidence="1">V071</strain>
    </source>
</reference>
<evidence type="ECO:0000313" key="1">
    <source>
        <dbReference type="EMBL" id="KAK7801080.1"/>
    </source>
</evidence>
<gene>
    <name evidence="1" type="ORF">U0070_006415</name>
</gene>
<organism evidence="1 2">
    <name type="scientific">Myodes glareolus</name>
    <name type="common">Bank vole</name>
    <name type="synonym">Clethrionomys glareolus</name>
    <dbReference type="NCBI Taxonomy" id="447135"/>
    <lineage>
        <taxon>Eukaryota</taxon>
        <taxon>Metazoa</taxon>
        <taxon>Chordata</taxon>
        <taxon>Craniata</taxon>
        <taxon>Vertebrata</taxon>
        <taxon>Euteleostomi</taxon>
        <taxon>Mammalia</taxon>
        <taxon>Eutheria</taxon>
        <taxon>Euarchontoglires</taxon>
        <taxon>Glires</taxon>
        <taxon>Rodentia</taxon>
        <taxon>Myomorpha</taxon>
        <taxon>Muroidea</taxon>
        <taxon>Cricetidae</taxon>
        <taxon>Arvicolinae</taxon>
        <taxon>Myodes</taxon>
    </lineage>
</organism>
<proteinExistence type="predicted"/>
<sequence length="142" mass="16252">GQCEVQLVESGEGLVQPQRSDKLSHAAYGFIFCDYYMNSNIKYADALKGRFTISRDNAKNTLYLEMRSLRPEDTAMDDSDAVTYRGVYRSHVRGAASGVWRRMVVAWGNPVTTLCASRFTFRVYYMHWIFLAPGNGLERILY</sequence>
<dbReference type="Gene3D" id="2.60.40.10">
    <property type="entry name" value="Immunoglobulins"/>
    <property type="match status" value="1"/>
</dbReference>
<protein>
    <submittedName>
        <fullName evidence="1">Uncharacterized protein</fullName>
    </submittedName>
</protein>